<evidence type="ECO:0000313" key="3">
    <source>
        <dbReference type="Proteomes" id="UP000215635"/>
    </source>
</evidence>
<dbReference type="Pfam" id="PF07693">
    <property type="entry name" value="KAP_NTPase"/>
    <property type="match status" value="1"/>
</dbReference>
<feature type="domain" description="KAP NTPase" evidence="1">
    <location>
        <begin position="57"/>
        <end position="277"/>
    </location>
</feature>
<proteinExistence type="predicted"/>
<protein>
    <recommendedName>
        <fullName evidence="1">KAP NTPase domain-containing protein</fullName>
    </recommendedName>
</protein>
<organism evidence="2 3">
    <name type="scientific">Lactococcus lactis</name>
    <dbReference type="NCBI Taxonomy" id="1358"/>
    <lineage>
        <taxon>Bacteria</taxon>
        <taxon>Bacillati</taxon>
        <taxon>Bacillota</taxon>
        <taxon>Bacilli</taxon>
        <taxon>Lactobacillales</taxon>
        <taxon>Streptococcaceae</taxon>
        <taxon>Lactococcus</taxon>
    </lineage>
</organism>
<dbReference type="InterPro" id="IPR011646">
    <property type="entry name" value="KAP_P-loop"/>
</dbReference>
<dbReference type="SUPFAM" id="SSF52540">
    <property type="entry name" value="P-loop containing nucleoside triphosphate hydrolases"/>
    <property type="match status" value="1"/>
</dbReference>
<dbReference type="Proteomes" id="UP000215635">
    <property type="component" value="Unassembled WGS sequence"/>
</dbReference>
<dbReference type="InterPro" id="IPR052754">
    <property type="entry name" value="NTPase_KAP_P-loop"/>
</dbReference>
<gene>
    <name evidence="2" type="ORF">B8W88_07480</name>
</gene>
<accession>A0AAQ0R1H4</accession>
<dbReference type="RefSeq" id="WP_095348169.1">
    <property type="nucleotide sequence ID" value="NZ_CP184687.1"/>
</dbReference>
<dbReference type="PANTHER" id="PTHR22674:SF6">
    <property type="entry name" value="NTPASE KAP FAMILY P-LOOP DOMAIN-CONTAINING PROTEIN 1"/>
    <property type="match status" value="1"/>
</dbReference>
<dbReference type="Gene3D" id="3.40.50.300">
    <property type="entry name" value="P-loop containing nucleotide triphosphate hydrolases"/>
    <property type="match status" value="1"/>
</dbReference>
<name>A0AAQ0R1H4_9LACT</name>
<evidence type="ECO:0000259" key="1">
    <source>
        <dbReference type="Pfam" id="PF07693"/>
    </source>
</evidence>
<sequence length="440" mass="51142">MVNFNLNNSFGEGEEVFENYHYPELSSEEYLKSAEEDIINRGDAIWNLSRLLYLAPSKAVIALEGEWGTGKTTACKKIENGVEVDEEFKSKYSQVVYFNAWENDIFDAPLQSLFFVLYNKLSRNKKRSKELVVMISELSLMLSNGLLKKLSSGIVNVHGFKKIFSKRYRAKQLNKKIFTISEIREKVNSLIEELNINKKLLIIIDELDRCNPAYAVKVLESIKHFFNNDKVVFLISCDKKELSHIIKGFYGQEFNAYKYLSRFFTISVSLPEFDRKTYVTSLVSKFQVIDGSNFPLGVLAQKFHLSIRDIQRVTTQYFMVKGYVYASATNDTTIGEQVAFALIQYLLILKNENGDKFQEFLLGENFEEFFDIMKAVDEKNEAMKQDFEIIHEQLVRAYKHVTPFYDYSDDDELLLKKSQIYNEMKKLIEALTMISYSNSY</sequence>
<reference evidence="2 3" key="1">
    <citation type="submission" date="2017-04" db="EMBL/GenBank/DDBJ databases">
        <title>Kefir bacterial isolates.</title>
        <authorList>
            <person name="Kim Y."/>
            <person name="Blasche S."/>
            <person name="Patil K.R."/>
        </authorList>
    </citation>
    <scope>NUCLEOTIDE SEQUENCE [LARGE SCALE GENOMIC DNA]</scope>
    <source>
        <strain evidence="2 3">OG2</strain>
    </source>
</reference>
<comment type="caution">
    <text evidence="2">The sequence shown here is derived from an EMBL/GenBank/DDBJ whole genome shotgun (WGS) entry which is preliminary data.</text>
</comment>
<dbReference type="InterPro" id="IPR027417">
    <property type="entry name" value="P-loop_NTPase"/>
</dbReference>
<dbReference type="EMBL" id="NCWV01000008">
    <property type="protein sequence ID" value="PAK88813.1"/>
    <property type="molecule type" value="Genomic_DNA"/>
</dbReference>
<evidence type="ECO:0000313" key="2">
    <source>
        <dbReference type="EMBL" id="PAK88813.1"/>
    </source>
</evidence>
<dbReference type="PANTHER" id="PTHR22674">
    <property type="entry name" value="NTPASE, KAP FAMILY P-LOOP DOMAIN-CONTAINING 1"/>
    <property type="match status" value="1"/>
</dbReference>
<dbReference type="AlphaFoldDB" id="A0AAQ0R1H4"/>